<dbReference type="EMBL" id="CM000831">
    <property type="protein sequence ID" value="ACY70509.1"/>
    <property type="molecule type" value="Genomic_DNA"/>
</dbReference>
<evidence type="ECO:0000259" key="2">
    <source>
        <dbReference type="PROSITE" id="PS50106"/>
    </source>
</evidence>
<dbReference type="PROSITE" id="PS50106">
    <property type="entry name" value="PDZ"/>
    <property type="match status" value="1"/>
</dbReference>
<keyword evidence="4" id="KW-1185">Reference proteome</keyword>
<dbReference type="OrthoDB" id="6270329at2759"/>
<dbReference type="InterPro" id="IPR051971">
    <property type="entry name" value="E3_ubiquitin-PDZ_ligase"/>
</dbReference>
<reference evidence="4" key="1">
    <citation type="journal article" date="2007" name="Nature">
        <title>Evolution of genes and genomes on the Drosophila phylogeny.</title>
        <authorList>
            <consortium name="Drosophila 12 Genomes Consortium"/>
            <person name="Clark A.G."/>
            <person name="Eisen M.B."/>
            <person name="Smith D.R."/>
            <person name="Bergman C.M."/>
            <person name="Oliver B."/>
            <person name="Markow T.A."/>
            <person name="Kaufman T.C."/>
            <person name="Kellis M."/>
            <person name="Gelbart W."/>
            <person name="Iyer V.N."/>
            <person name="Pollard D.A."/>
            <person name="Sackton T.B."/>
            <person name="Larracuente A.M."/>
            <person name="Singh N.D."/>
            <person name="Abad J.P."/>
            <person name="Abt D.N."/>
            <person name="Adryan B."/>
            <person name="Aguade M."/>
            <person name="Akashi H."/>
            <person name="Anderson W.W."/>
            <person name="Aquadro C.F."/>
            <person name="Ardell D.H."/>
            <person name="Arguello R."/>
            <person name="Artieri C.G."/>
            <person name="Barbash D.A."/>
            <person name="Barker D."/>
            <person name="Barsanti P."/>
            <person name="Batterham P."/>
            <person name="Batzoglou S."/>
            <person name="Begun D."/>
            <person name="Bhutkar A."/>
            <person name="Blanco E."/>
            <person name="Bosak S.A."/>
            <person name="Bradley R.K."/>
            <person name="Brand A.D."/>
            <person name="Brent M.R."/>
            <person name="Brooks A.N."/>
            <person name="Brown R.H."/>
            <person name="Butlin R.K."/>
            <person name="Caggese C."/>
            <person name="Calvi B.R."/>
            <person name="Bernardo de Carvalho A."/>
            <person name="Caspi A."/>
            <person name="Castrezana S."/>
            <person name="Celniker S.E."/>
            <person name="Chang J.L."/>
            <person name="Chapple C."/>
            <person name="Chatterji S."/>
            <person name="Chinwalla A."/>
            <person name="Civetta A."/>
            <person name="Clifton S.W."/>
            <person name="Comeron J.M."/>
            <person name="Costello J.C."/>
            <person name="Coyne J.A."/>
            <person name="Daub J."/>
            <person name="David R.G."/>
            <person name="Delcher A.L."/>
            <person name="Delehaunty K."/>
            <person name="Do C.B."/>
            <person name="Ebling H."/>
            <person name="Edwards K."/>
            <person name="Eickbush T."/>
            <person name="Evans J.D."/>
            <person name="Filipski A."/>
            <person name="Findeiss S."/>
            <person name="Freyhult E."/>
            <person name="Fulton L."/>
            <person name="Fulton R."/>
            <person name="Garcia A.C."/>
            <person name="Gardiner A."/>
            <person name="Garfield D.A."/>
            <person name="Garvin B.E."/>
            <person name="Gibson G."/>
            <person name="Gilbert D."/>
            <person name="Gnerre S."/>
            <person name="Godfrey J."/>
            <person name="Good R."/>
            <person name="Gotea V."/>
            <person name="Gravely B."/>
            <person name="Greenberg A.J."/>
            <person name="Griffiths-Jones S."/>
            <person name="Gross S."/>
            <person name="Guigo R."/>
            <person name="Gustafson E.A."/>
            <person name="Haerty W."/>
            <person name="Hahn M.W."/>
            <person name="Halligan D.L."/>
            <person name="Halpern A.L."/>
            <person name="Halter G.M."/>
            <person name="Han M.V."/>
            <person name="Heger A."/>
            <person name="Hillier L."/>
            <person name="Hinrichs A.S."/>
            <person name="Holmes I."/>
            <person name="Hoskins R.A."/>
            <person name="Hubisz M.J."/>
            <person name="Hultmark D."/>
            <person name="Huntley M.A."/>
            <person name="Jaffe D.B."/>
            <person name="Jagadeeshan S."/>
            <person name="Jeck W.R."/>
            <person name="Johnson J."/>
            <person name="Jones C.D."/>
            <person name="Jordan W.C."/>
            <person name="Karpen G.H."/>
            <person name="Kataoka E."/>
            <person name="Keightley P.D."/>
            <person name="Kheradpour P."/>
            <person name="Kirkness E.F."/>
            <person name="Koerich L.B."/>
            <person name="Kristiansen K."/>
            <person name="Kudrna D."/>
            <person name="Kulathinal R.J."/>
            <person name="Kumar S."/>
            <person name="Kwok R."/>
            <person name="Lander E."/>
            <person name="Langley C.H."/>
            <person name="Lapoint R."/>
            <person name="Lazzaro B.P."/>
            <person name="Lee S.J."/>
            <person name="Levesque L."/>
            <person name="Li R."/>
            <person name="Lin C.F."/>
            <person name="Lin M.F."/>
            <person name="Lindblad-Toh K."/>
            <person name="Llopart A."/>
            <person name="Long M."/>
            <person name="Low L."/>
            <person name="Lozovsky E."/>
            <person name="Lu J."/>
            <person name="Luo M."/>
            <person name="Machado C.A."/>
            <person name="Makalowski W."/>
            <person name="Marzo M."/>
            <person name="Matsuda M."/>
            <person name="Matzkin L."/>
            <person name="McAllister B."/>
            <person name="McBride C.S."/>
            <person name="McKernan B."/>
            <person name="McKernan K."/>
            <person name="Mendez-Lago M."/>
            <person name="Minx P."/>
            <person name="Mollenhauer M.U."/>
            <person name="Montooth K."/>
            <person name="Mount S.M."/>
            <person name="Mu X."/>
            <person name="Myers E."/>
            <person name="Negre B."/>
            <person name="Newfeld S."/>
            <person name="Nielsen R."/>
            <person name="Noor M.A."/>
            <person name="O'Grady P."/>
            <person name="Pachter L."/>
            <person name="Papaceit M."/>
            <person name="Parisi M.J."/>
            <person name="Parisi M."/>
            <person name="Parts L."/>
            <person name="Pedersen J.S."/>
            <person name="Pesole G."/>
            <person name="Phillippy A.M."/>
            <person name="Ponting C.P."/>
            <person name="Pop M."/>
            <person name="Porcelli D."/>
            <person name="Powell J.R."/>
            <person name="Prohaska S."/>
            <person name="Pruitt K."/>
            <person name="Puig M."/>
            <person name="Quesneville H."/>
            <person name="Ram K.R."/>
            <person name="Rand D."/>
            <person name="Rasmussen M.D."/>
            <person name="Reed L.K."/>
            <person name="Reenan R."/>
            <person name="Reily A."/>
            <person name="Remington K.A."/>
            <person name="Rieger T.T."/>
            <person name="Ritchie M.G."/>
            <person name="Robin C."/>
            <person name="Rogers Y.H."/>
            <person name="Rohde C."/>
            <person name="Rozas J."/>
            <person name="Rubenfield M.J."/>
            <person name="Ruiz A."/>
            <person name="Russo S."/>
            <person name="Salzberg S.L."/>
            <person name="Sanchez-Gracia A."/>
            <person name="Saranga D.J."/>
            <person name="Sato H."/>
            <person name="Schaeffer S.W."/>
            <person name="Schatz M.C."/>
            <person name="Schlenke T."/>
            <person name="Schwartz R."/>
            <person name="Segarra C."/>
            <person name="Singh R.S."/>
            <person name="Sirot L."/>
            <person name="Sirota M."/>
            <person name="Sisneros N.B."/>
            <person name="Smith C.D."/>
            <person name="Smith T.F."/>
            <person name="Spieth J."/>
            <person name="Stage D.E."/>
            <person name="Stark A."/>
            <person name="Stephan W."/>
            <person name="Strausberg R.L."/>
            <person name="Strempel S."/>
            <person name="Sturgill D."/>
            <person name="Sutton G."/>
            <person name="Sutton G.G."/>
            <person name="Tao W."/>
            <person name="Teichmann S."/>
            <person name="Tobari Y.N."/>
            <person name="Tomimura Y."/>
            <person name="Tsolas J.M."/>
            <person name="Valente V.L."/>
            <person name="Venter E."/>
            <person name="Venter J.C."/>
            <person name="Vicario S."/>
            <person name="Vieira F.G."/>
            <person name="Vilella A.J."/>
            <person name="Villasante A."/>
            <person name="Walenz B."/>
            <person name="Wang J."/>
            <person name="Wasserman M."/>
            <person name="Watts T."/>
            <person name="Wilson D."/>
            <person name="Wilson R.K."/>
            <person name="Wing R.A."/>
            <person name="Wolfner M.F."/>
            <person name="Wong A."/>
            <person name="Wong G.K."/>
            <person name="Wu C.I."/>
            <person name="Wu G."/>
            <person name="Yamamoto D."/>
            <person name="Yang H.P."/>
            <person name="Yang S.P."/>
            <person name="Yorke J.A."/>
            <person name="Yoshida K."/>
            <person name="Zdobnov E."/>
            <person name="Zhang P."/>
            <person name="Zhang Y."/>
            <person name="Zimin A.V."/>
            <person name="Baldwin J."/>
            <person name="Abdouelleil A."/>
            <person name="Abdulkadir J."/>
            <person name="Abebe A."/>
            <person name="Abera B."/>
            <person name="Abreu J."/>
            <person name="Acer S.C."/>
            <person name="Aftuck L."/>
            <person name="Alexander A."/>
            <person name="An P."/>
            <person name="Anderson E."/>
            <person name="Anderson S."/>
            <person name="Arachi H."/>
            <person name="Azer M."/>
            <person name="Bachantsang P."/>
            <person name="Barry A."/>
            <person name="Bayul T."/>
            <person name="Berlin A."/>
            <person name="Bessette D."/>
            <person name="Bloom T."/>
            <person name="Blye J."/>
            <person name="Boguslavskiy L."/>
            <person name="Bonnet C."/>
            <person name="Boukhgalter B."/>
            <person name="Bourzgui I."/>
            <person name="Brown A."/>
            <person name="Cahill P."/>
            <person name="Channer S."/>
            <person name="Cheshatsang Y."/>
            <person name="Chuda L."/>
            <person name="Citroen M."/>
            <person name="Collymore A."/>
            <person name="Cooke P."/>
            <person name="Costello M."/>
            <person name="D'Aco K."/>
            <person name="Daza R."/>
            <person name="De Haan G."/>
            <person name="DeGray S."/>
            <person name="DeMaso C."/>
            <person name="Dhargay N."/>
            <person name="Dooley K."/>
            <person name="Dooley E."/>
            <person name="Doricent M."/>
            <person name="Dorje P."/>
            <person name="Dorjee K."/>
            <person name="Dupes A."/>
            <person name="Elong R."/>
            <person name="Falk J."/>
            <person name="Farina A."/>
            <person name="Faro S."/>
            <person name="Ferguson D."/>
            <person name="Fisher S."/>
            <person name="Foley C.D."/>
            <person name="Franke A."/>
            <person name="Friedrich D."/>
            <person name="Gadbois L."/>
            <person name="Gearin G."/>
            <person name="Gearin C.R."/>
            <person name="Giannoukos G."/>
            <person name="Goode T."/>
            <person name="Graham J."/>
            <person name="Grandbois E."/>
            <person name="Grewal S."/>
            <person name="Gyaltsen K."/>
            <person name="Hafez N."/>
            <person name="Hagos B."/>
            <person name="Hall J."/>
            <person name="Henson C."/>
            <person name="Hollinger A."/>
            <person name="Honan T."/>
            <person name="Huard M.D."/>
            <person name="Hughes L."/>
            <person name="Hurhula B."/>
            <person name="Husby M.E."/>
            <person name="Kamat A."/>
            <person name="Kanga B."/>
            <person name="Kashin S."/>
            <person name="Khazanovich D."/>
            <person name="Kisner P."/>
            <person name="Lance K."/>
            <person name="Lara M."/>
            <person name="Lee W."/>
            <person name="Lennon N."/>
            <person name="Letendre F."/>
            <person name="LeVine R."/>
            <person name="Lipovsky A."/>
            <person name="Liu X."/>
            <person name="Liu J."/>
            <person name="Liu S."/>
            <person name="Lokyitsang T."/>
            <person name="Lokyitsang Y."/>
            <person name="Lubonja R."/>
            <person name="Lui A."/>
            <person name="MacDonald P."/>
            <person name="Magnisalis V."/>
            <person name="Maru K."/>
            <person name="Matthews C."/>
            <person name="McCusker W."/>
            <person name="McDonough S."/>
            <person name="Mehta T."/>
            <person name="Meldrim J."/>
            <person name="Meneus L."/>
            <person name="Mihai O."/>
            <person name="Mihalev A."/>
            <person name="Mihova T."/>
            <person name="Mittelman R."/>
            <person name="Mlenga V."/>
            <person name="Montmayeur A."/>
            <person name="Mulrain L."/>
            <person name="Navidi A."/>
            <person name="Naylor J."/>
            <person name="Negash T."/>
            <person name="Nguyen T."/>
            <person name="Nguyen N."/>
            <person name="Nicol R."/>
            <person name="Norbu C."/>
            <person name="Norbu N."/>
            <person name="Novod N."/>
            <person name="O'Neill B."/>
            <person name="Osman S."/>
            <person name="Markiewicz E."/>
            <person name="Oyono O.L."/>
            <person name="Patti C."/>
            <person name="Phunkhang P."/>
            <person name="Pierre F."/>
            <person name="Priest M."/>
            <person name="Raghuraman S."/>
            <person name="Rege F."/>
            <person name="Reyes R."/>
            <person name="Rise C."/>
            <person name="Rogov P."/>
            <person name="Ross K."/>
            <person name="Ryan E."/>
            <person name="Settipalli S."/>
            <person name="Shea T."/>
            <person name="Sherpa N."/>
            <person name="Shi L."/>
            <person name="Shih D."/>
            <person name="Sparrow T."/>
            <person name="Spaulding J."/>
            <person name="Stalker J."/>
            <person name="Stange-Thomann N."/>
            <person name="Stavropoulos S."/>
            <person name="Stone C."/>
            <person name="Strader C."/>
            <person name="Tesfaye S."/>
            <person name="Thomson T."/>
            <person name="Thoulutsang Y."/>
            <person name="Thoulutsang D."/>
            <person name="Topham K."/>
            <person name="Topping I."/>
            <person name="Tsamla T."/>
            <person name="Vassiliev H."/>
            <person name="Vo A."/>
            <person name="Wangchuk T."/>
            <person name="Wangdi T."/>
            <person name="Weiand M."/>
            <person name="Wilkinson J."/>
            <person name="Wilson A."/>
            <person name="Yadav S."/>
            <person name="Young G."/>
            <person name="Yu Q."/>
            <person name="Zembek L."/>
            <person name="Zhong D."/>
            <person name="Zimmer A."/>
            <person name="Zwirko Z."/>
            <person name="Jaffe D.B."/>
            <person name="Alvarez P."/>
            <person name="Brockman W."/>
            <person name="Butler J."/>
            <person name="Chin C."/>
            <person name="Gnerre S."/>
            <person name="Grabherr M."/>
            <person name="Kleber M."/>
            <person name="Mauceli E."/>
            <person name="MacCallum I."/>
        </authorList>
    </citation>
    <scope>NUCLEOTIDE SEQUENCE [LARGE SCALE GENOMIC DNA]</scope>
    <source>
        <strain evidence="4">Tucson 15010-1051.87</strain>
    </source>
</reference>
<dbReference type="Pfam" id="PF00595">
    <property type="entry name" value="PDZ"/>
    <property type="match status" value="1"/>
</dbReference>
<organism evidence="3 4">
    <name type="scientific">Drosophila virilis</name>
    <name type="common">Fruit fly</name>
    <dbReference type="NCBI Taxonomy" id="7244"/>
    <lineage>
        <taxon>Eukaryota</taxon>
        <taxon>Metazoa</taxon>
        <taxon>Ecdysozoa</taxon>
        <taxon>Arthropoda</taxon>
        <taxon>Hexapoda</taxon>
        <taxon>Insecta</taxon>
        <taxon>Pterygota</taxon>
        <taxon>Neoptera</taxon>
        <taxon>Endopterygota</taxon>
        <taxon>Diptera</taxon>
        <taxon>Brachycera</taxon>
        <taxon>Muscomorpha</taxon>
        <taxon>Ephydroidea</taxon>
        <taxon>Drosophilidae</taxon>
        <taxon>Drosophila</taxon>
    </lineage>
</organism>
<gene>
    <name evidence="3" type="ORF">DVIR88_6g0046</name>
</gene>
<dbReference type="InterPro" id="IPR036034">
    <property type="entry name" value="PDZ_sf"/>
</dbReference>
<dbReference type="AlphaFoldDB" id="D0Z7E0"/>
<dbReference type="Proteomes" id="UP000008792">
    <property type="component" value="Chromosome 6"/>
</dbReference>
<dbReference type="InterPro" id="IPR001478">
    <property type="entry name" value="PDZ"/>
</dbReference>
<proteinExistence type="predicted"/>
<feature type="region of interest" description="Disordered" evidence="1">
    <location>
        <begin position="542"/>
        <end position="561"/>
    </location>
</feature>
<feature type="compositionally biased region" description="Polar residues" evidence="1">
    <location>
        <begin position="377"/>
        <end position="388"/>
    </location>
</feature>
<dbReference type="SUPFAM" id="SSF50156">
    <property type="entry name" value="PDZ domain-like"/>
    <property type="match status" value="1"/>
</dbReference>
<sequence>MCSNNCVGLFECDYVVLKLNGSDITSLSSYEAVQMFLQAKETLVVELCRKKNPISPSNLNDDTNSTIDGVQEANEICAKTKSVQISDASETSNSYILPPSAKNQIILTLRTFRNIEHTEQPPTVAEPLAVSKETQTCETFAEVNKTNKRIIVGHQNEDIVQTIDHFIEQEHHLFEQCLEPDIDIEEVTLVKRDLTNDQIGLSVSCNGYYSNRDNEQCIVKPVIFNENINTDLKAPTDDVDSCENVFISDIQSESVAGRDGRLRRGDQILRINGMDIKSKKHAETQMAENNMSVTLLVSRLLYPDDDEDEDMDSNFEYANSFLSDYTNVVDKLDKVLLSQRQSINAINNLITGPSTKLPIKLPAAANGSEANIEISKSRSQTQATSTDKSFIEKPRMASHPQFELDSNASQDVALKQLVDESLPNSTKSATITKPKQYDYDDCEHIYETIPEDSETEPLYCSPYQSSNYMTAMGSCSSPMMPEADVLEMQQQTQRVAQWLGIKSQISPRSVHTLAGRPNLYHKQQQHRISNRVYTLRSAITNTSGSSSSGAGYSACGHNNIENENKSMNQEEVDNSSSAYNTGGSNNSASPRQNASNLDNETIASTVANNPIIAASSYQCNTQPILMQSQLSKEAVLKTPVTNMLPFGKTGRILSSNPTQYSGPGENTTLNKTSTDEINTFAINASAAAPAKTDSKIMRAKPNPTEQQEQQGHCPQFNAPNLSRYHFVSSQEVANKAVAVPKPSSILVTTENASEEIPMVWKVKRRPDGTRYIVKRPVRNNVSMGIRKSIRNNEITTEDDTISEVKIGRYWTKEERKRHIERARERRHNQQLLHQQQFPAQ</sequence>
<feature type="compositionally biased region" description="Low complexity" evidence="1">
    <location>
        <begin position="543"/>
        <end position="556"/>
    </location>
</feature>
<evidence type="ECO:0000313" key="4">
    <source>
        <dbReference type="Proteomes" id="UP000008792"/>
    </source>
</evidence>
<evidence type="ECO:0000313" key="3">
    <source>
        <dbReference type="EMBL" id="ACY70509.1"/>
    </source>
</evidence>
<dbReference type="FunCoup" id="D0Z7E0">
    <property type="interactions" value="18"/>
</dbReference>
<dbReference type="SMART" id="SM00228">
    <property type="entry name" value="PDZ"/>
    <property type="match status" value="1"/>
</dbReference>
<name>D0Z7E0_DROVI</name>
<dbReference type="PANTHER" id="PTHR15545:SF8">
    <property type="entry name" value="SLO-INTERACTING PROTEIN 1"/>
    <property type="match status" value="1"/>
</dbReference>
<dbReference type="PANTHER" id="PTHR15545">
    <property type="entry name" value="PDZ DOMAIN CONTAINING RING FINGER PROTEIN 3, 4"/>
    <property type="match status" value="1"/>
</dbReference>
<feature type="region of interest" description="Disordered" evidence="1">
    <location>
        <begin position="372"/>
        <end position="394"/>
    </location>
</feature>
<dbReference type="InParanoid" id="D0Z7E0"/>
<feature type="domain" description="PDZ" evidence="2">
    <location>
        <begin position="186"/>
        <end position="301"/>
    </location>
</feature>
<dbReference type="STRING" id="7244.D0Z7E0"/>
<protein>
    <recommendedName>
        <fullName evidence="2">PDZ domain-containing protein</fullName>
    </recommendedName>
</protein>
<accession>D0Z7E0</accession>
<feature type="region of interest" description="Disordered" evidence="1">
    <location>
        <begin position="567"/>
        <end position="595"/>
    </location>
</feature>
<dbReference type="Gene3D" id="2.30.42.10">
    <property type="match status" value="1"/>
</dbReference>
<evidence type="ECO:0000256" key="1">
    <source>
        <dbReference type="SAM" id="MobiDB-lite"/>
    </source>
</evidence>
<dbReference type="eggNOG" id="KOG0312">
    <property type="taxonomic scope" value="Eukaryota"/>
</dbReference>